<dbReference type="InterPro" id="IPR009057">
    <property type="entry name" value="Homeodomain-like_sf"/>
</dbReference>
<comment type="caution">
    <text evidence="1">The sequence shown here is derived from an EMBL/GenBank/DDBJ whole genome shotgun (WGS) entry which is preliminary data.</text>
</comment>
<dbReference type="AlphaFoldDB" id="A0A972P040"/>
<accession>A0A972P040</accession>
<proteinExistence type="predicted"/>
<dbReference type="Pfam" id="PF01527">
    <property type="entry name" value="HTH_Tnp_1"/>
    <property type="match status" value="1"/>
</dbReference>
<evidence type="ECO:0000313" key="1">
    <source>
        <dbReference type="EMBL" id="NPT62092.1"/>
    </source>
</evidence>
<dbReference type="Gene3D" id="1.10.10.60">
    <property type="entry name" value="Homeodomain-like"/>
    <property type="match status" value="1"/>
</dbReference>
<organism evidence="1 2">
    <name type="scientific">Paraburkholderia elongata</name>
    <dbReference type="NCBI Taxonomy" id="2675747"/>
    <lineage>
        <taxon>Bacteria</taxon>
        <taxon>Pseudomonadati</taxon>
        <taxon>Pseudomonadota</taxon>
        <taxon>Betaproteobacteria</taxon>
        <taxon>Burkholderiales</taxon>
        <taxon>Burkholderiaceae</taxon>
        <taxon>Paraburkholderia</taxon>
    </lineage>
</organism>
<protein>
    <submittedName>
        <fullName evidence="1">Transposase</fullName>
    </submittedName>
</protein>
<dbReference type="GO" id="GO:0003677">
    <property type="term" value="F:DNA binding"/>
    <property type="evidence" value="ECO:0007669"/>
    <property type="project" value="InterPro"/>
</dbReference>
<sequence length="72" mass="7632">MDQATPGRGGRFPCEKFRAQAVEACRQPGVSMASVAMANGINANLLRRWAQLAPVTPTRSGLTVISRSSSTV</sequence>
<evidence type="ECO:0000313" key="2">
    <source>
        <dbReference type="Proteomes" id="UP000655523"/>
    </source>
</evidence>
<dbReference type="EMBL" id="WOEZ01000300">
    <property type="protein sequence ID" value="NPT62092.1"/>
    <property type="molecule type" value="Genomic_DNA"/>
</dbReference>
<keyword evidence="2" id="KW-1185">Reference proteome</keyword>
<name>A0A972P040_9BURK</name>
<reference evidence="1 2" key="1">
    <citation type="submission" date="2019-11" db="EMBL/GenBank/DDBJ databases">
        <title>Metabolism of dissolved organic matter in forest soils.</title>
        <authorList>
            <person name="Cyle K.T."/>
            <person name="Wilhelm R.C."/>
            <person name="Martinez C.E."/>
        </authorList>
    </citation>
    <scope>NUCLEOTIDE SEQUENCE [LARGE SCALE GENOMIC DNA]</scope>
    <source>
        <strain evidence="1 2">5N</strain>
    </source>
</reference>
<dbReference type="InterPro" id="IPR002514">
    <property type="entry name" value="Transposase_8"/>
</dbReference>
<dbReference type="GO" id="GO:0004803">
    <property type="term" value="F:transposase activity"/>
    <property type="evidence" value="ECO:0007669"/>
    <property type="project" value="InterPro"/>
</dbReference>
<dbReference type="Proteomes" id="UP000655523">
    <property type="component" value="Unassembled WGS sequence"/>
</dbReference>
<dbReference type="RefSeq" id="WP_172178321.1">
    <property type="nucleotide sequence ID" value="NZ_WOEZ01000300.1"/>
</dbReference>
<dbReference type="GO" id="GO:0006313">
    <property type="term" value="P:DNA transposition"/>
    <property type="evidence" value="ECO:0007669"/>
    <property type="project" value="InterPro"/>
</dbReference>
<gene>
    <name evidence="1" type="ORF">GNZ13_48185</name>
</gene>
<dbReference type="SUPFAM" id="SSF46689">
    <property type="entry name" value="Homeodomain-like"/>
    <property type="match status" value="1"/>
</dbReference>